<accession>A0A6A3JTC3</accession>
<dbReference type="GO" id="GO:0005524">
    <property type="term" value="F:ATP binding"/>
    <property type="evidence" value="ECO:0007669"/>
    <property type="project" value="UniProtKB-KW"/>
</dbReference>
<evidence type="ECO:0000259" key="6">
    <source>
        <dbReference type="PROSITE" id="PS50011"/>
    </source>
</evidence>
<dbReference type="EMBL" id="QXFV01001798">
    <property type="protein sequence ID" value="KAE8998149.1"/>
    <property type="molecule type" value="Genomic_DNA"/>
</dbReference>
<feature type="domain" description="Protein kinase" evidence="6">
    <location>
        <begin position="8"/>
        <end position="292"/>
    </location>
</feature>
<sequence length="304" mass="32807">MSIIQHRYRVVSTLADTLFGAVHVCHDLASIVDGADPDDALVVLKHVSLRRAIATINAPRPSSQQAPDDPRQEKPVANALRRAGGHRHVVRYRDDFITDSELYFVQDHCAGGDLYSLVSLGEGKGTRRLSCASAMAVVAQVASGVGFLHALDIAHRDLSLENVFLKDSVCQIGDFGLATRRPRGCCGRVGKAYYMPPEVAACEEYDAKAADIRSMGVMLFILLTGSPLVSNAMTALKTFNLMVAGGGVTAILEAWEVDTSEWGPVLDLLAGMVVVDPLKRLSIEQVLEHEALTVSDDETVILIV</sequence>
<dbReference type="GO" id="GO:0004674">
    <property type="term" value="F:protein serine/threonine kinase activity"/>
    <property type="evidence" value="ECO:0007669"/>
    <property type="project" value="UniProtKB-KW"/>
</dbReference>
<comment type="caution">
    <text evidence="7">The sequence shown here is derived from an EMBL/GenBank/DDBJ whole genome shotgun (WGS) entry which is preliminary data.</text>
</comment>
<dbReference type="GO" id="GO:0005634">
    <property type="term" value="C:nucleus"/>
    <property type="evidence" value="ECO:0007669"/>
    <property type="project" value="TreeGrafter"/>
</dbReference>
<evidence type="ECO:0000256" key="4">
    <source>
        <dbReference type="ARBA" id="ARBA00022777"/>
    </source>
</evidence>
<evidence type="ECO:0000256" key="5">
    <source>
        <dbReference type="ARBA" id="ARBA00022840"/>
    </source>
</evidence>
<keyword evidence="3" id="KW-0547">Nucleotide-binding</keyword>
<keyword evidence="4" id="KW-0418">Kinase</keyword>
<dbReference type="Gene3D" id="1.10.510.10">
    <property type="entry name" value="Transferase(Phosphotransferase) domain 1"/>
    <property type="match status" value="1"/>
</dbReference>
<evidence type="ECO:0000256" key="1">
    <source>
        <dbReference type="ARBA" id="ARBA00022527"/>
    </source>
</evidence>
<keyword evidence="1" id="KW-0723">Serine/threonine-protein kinase</keyword>
<proteinExistence type="predicted"/>
<dbReference type="PROSITE" id="PS50011">
    <property type="entry name" value="PROTEIN_KINASE_DOM"/>
    <property type="match status" value="1"/>
</dbReference>
<dbReference type="PANTHER" id="PTHR24345">
    <property type="entry name" value="SERINE/THREONINE-PROTEIN KINASE PLK"/>
    <property type="match status" value="1"/>
</dbReference>
<keyword evidence="2" id="KW-0808">Transferase</keyword>
<gene>
    <name evidence="7" type="ORF">PR001_g19406</name>
</gene>
<dbReference type="AlphaFoldDB" id="A0A6A3JTC3"/>
<evidence type="ECO:0000256" key="2">
    <source>
        <dbReference type="ARBA" id="ARBA00022679"/>
    </source>
</evidence>
<dbReference type="FunFam" id="1.10.510.10:FF:000753">
    <property type="entry name" value="CAMK/CAMKL protein kinase"/>
    <property type="match status" value="1"/>
</dbReference>
<evidence type="ECO:0000313" key="8">
    <source>
        <dbReference type="Proteomes" id="UP000429607"/>
    </source>
</evidence>
<reference evidence="7 8" key="1">
    <citation type="submission" date="2018-09" db="EMBL/GenBank/DDBJ databases">
        <title>Genomic investigation of the strawberry pathogen Phytophthora fragariae indicates pathogenicity is determined by transcriptional variation in three key races.</title>
        <authorList>
            <person name="Adams T.M."/>
            <person name="Armitage A.D."/>
            <person name="Sobczyk M.K."/>
            <person name="Bates H.J."/>
            <person name="Dunwell J.M."/>
            <person name="Nellist C.F."/>
            <person name="Harrison R.J."/>
        </authorList>
    </citation>
    <scope>NUCLEOTIDE SEQUENCE [LARGE SCALE GENOMIC DNA]</scope>
    <source>
        <strain evidence="7 8">SCRP249</strain>
    </source>
</reference>
<dbReference type="SUPFAM" id="SSF56112">
    <property type="entry name" value="Protein kinase-like (PK-like)"/>
    <property type="match status" value="1"/>
</dbReference>
<dbReference type="Proteomes" id="UP000429607">
    <property type="component" value="Unassembled WGS sequence"/>
</dbReference>
<protein>
    <recommendedName>
        <fullName evidence="6">Protein kinase domain-containing protein</fullName>
    </recommendedName>
</protein>
<keyword evidence="5" id="KW-0067">ATP-binding</keyword>
<dbReference type="PANTHER" id="PTHR24345:SF91">
    <property type="entry name" value="SERINE_THREONINE-PROTEIN KINASE PLK4"/>
    <property type="match status" value="1"/>
</dbReference>
<evidence type="ECO:0000256" key="3">
    <source>
        <dbReference type="ARBA" id="ARBA00022741"/>
    </source>
</evidence>
<dbReference type="InterPro" id="IPR011009">
    <property type="entry name" value="Kinase-like_dom_sf"/>
</dbReference>
<dbReference type="InterPro" id="IPR000719">
    <property type="entry name" value="Prot_kinase_dom"/>
</dbReference>
<name>A0A6A3JTC3_9STRA</name>
<evidence type="ECO:0000313" key="7">
    <source>
        <dbReference type="EMBL" id="KAE8998149.1"/>
    </source>
</evidence>
<dbReference type="Pfam" id="PF00069">
    <property type="entry name" value="Pkinase"/>
    <property type="match status" value="1"/>
</dbReference>
<organism evidence="7 8">
    <name type="scientific">Phytophthora rubi</name>
    <dbReference type="NCBI Taxonomy" id="129364"/>
    <lineage>
        <taxon>Eukaryota</taxon>
        <taxon>Sar</taxon>
        <taxon>Stramenopiles</taxon>
        <taxon>Oomycota</taxon>
        <taxon>Peronosporomycetes</taxon>
        <taxon>Peronosporales</taxon>
        <taxon>Peronosporaceae</taxon>
        <taxon>Phytophthora</taxon>
    </lineage>
</organism>